<reference evidence="1 2" key="1">
    <citation type="submission" date="2019-08" db="EMBL/GenBank/DDBJ databases">
        <title>The genome of the soybean aphid Biotype 1, its phylome, world population structure and adaptation to the North American continent.</title>
        <authorList>
            <person name="Giordano R."/>
            <person name="Donthu R.K."/>
            <person name="Hernandez A.G."/>
            <person name="Wright C.L."/>
            <person name="Zimin A.V."/>
        </authorList>
    </citation>
    <scope>NUCLEOTIDE SEQUENCE [LARGE SCALE GENOMIC DNA]</scope>
    <source>
        <tissue evidence="1">Whole aphids</tissue>
    </source>
</reference>
<dbReference type="EMBL" id="VYZN01000079">
    <property type="protein sequence ID" value="KAE9523449.1"/>
    <property type="molecule type" value="Genomic_DNA"/>
</dbReference>
<organism evidence="1 2">
    <name type="scientific">Aphis glycines</name>
    <name type="common">Soybean aphid</name>
    <dbReference type="NCBI Taxonomy" id="307491"/>
    <lineage>
        <taxon>Eukaryota</taxon>
        <taxon>Metazoa</taxon>
        <taxon>Ecdysozoa</taxon>
        <taxon>Arthropoda</taxon>
        <taxon>Hexapoda</taxon>
        <taxon>Insecta</taxon>
        <taxon>Pterygota</taxon>
        <taxon>Neoptera</taxon>
        <taxon>Paraneoptera</taxon>
        <taxon>Hemiptera</taxon>
        <taxon>Sternorrhyncha</taxon>
        <taxon>Aphidomorpha</taxon>
        <taxon>Aphidoidea</taxon>
        <taxon>Aphididae</taxon>
        <taxon>Aphidini</taxon>
        <taxon>Aphis</taxon>
        <taxon>Aphis</taxon>
    </lineage>
</organism>
<gene>
    <name evidence="1" type="ORF">AGLY_016001</name>
</gene>
<sequence>MINHLGVHNIRENLLRANNYPRKICLKFLKNFLTIYFNLLIYQNNFIQWYFCKLLFIKTTFLPEYLTLDLYSLYIFFNICKEACGKVYNNYDQIVTCLWTESLGIQLTNIFLKKLFGHLYRTINSSEASISNCAALLVLFSTKVIILNEQFIISSSTARLLNKQSSFLFTIEKFNDTQEQLKKNKSTKYVIKLTEIPSKKHAIIIAVSTQFFS</sequence>
<comment type="caution">
    <text evidence="1">The sequence shown here is derived from an EMBL/GenBank/DDBJ whole genome shotgun (WGS) entry which is preliminary data.</text>
</comment>
<name>A0A6G0SYP3_APHGL</name>
<evidence type="ECO:0000313" key="1">
    <source>
        <dbReference type="EMBL" id="KAE9523449.1"/>
    </source>
</evidence>
<keyword evidence="2" id="KW-1185">Reference proteome</keyword>
<proteinExistence type="predicted"/>
<accession>A0A6G0SYP3</accession>
<evidence type="ECO:0000313" key="2">
    <source>
        <dbReference type="Proteomes" id="UP000475862"/>
    </source>
</evidence>
<protein>
    <submittedName>
        <fullName evidence="1">Uncharacterized protein</fullName>
    </submittedName>
</protein>
<dbReference type="Proteomes" id="UP000475862">
    <property type="component" value="Unassembled WGS sequence"/>
</dbReference>
<dbReference type="AlphaFoldDB" id="A0A6G0SYP3"/>